<evidence type="ECO:0000313" key="2">
    <source>
        <dbReference type="EMBL" id="GAA95246.1"/>
    </source>
</evidence>
<feature type="domain" description="SAP" evidence="1">
    <location>
        <begin position="212"/>
        <end position="246"/>
    </location>
</feature>
<dbReference type="PROSITE" id="PS50800">
    <property type="entry name" value="SAP"/>
    <property type="match status" value="1"/>
</dbReference>
<accession>G7DXD6</accession>
<reference evidence="2 3" key="1">
    <citation type="journal article" date="2011" name="J. Gen. Appl. Microbiol.">
        <title>Draft genome sequencing of the enigmatic basidiomycete Mixia osmundae.</title>
        <authorList>
            <person name="Nishida H."/>
            <person name="Nagatsuka Y."/>
            <person name="Sugiyama J."/>
        </authorList>
    </citation>
    <scope>NUCLEOTIDE SEQUENCE [LARGE SCALE GENOMIC DNA]</scope>
    <source>
        <strain evidence="3">CBS 9802 / IAM 14324 / JCM 22182 / KY 12970</strain>
    </source>
</reference>
<dbReference type="EMBL" id="BABT02000061">
    <property type="protein sequence ID" value="GAA95246.1"/>
    <property type="molecule type" value="Genomic_DNA"/>
</dbReference>
<evidence type="ECO:0000313" key="3">
    <source>
        <dbReference type="Proteomes" id="UP000009131"/>
    </source>
</evidence>
<dbReference type="HOGENOM" id="CLU_1082153_0_0_1"/>
<name>G7DXD6_MIXOS</name>
<evidence type="ECO:0000259" key="1">
    <source>
        <dbReference type="PROSITE" id="PS50800"/>
    </source>
</evidence>
<reference evidence="2 3" key="2">
    <citation type="journal article" date="2012" name="Open Biol.">
        <title>Characteristics of nucleosomes and linker DNA regions on the genome of the basidiomycete Mixia osmundae revealed by mono- and dinucleosome mapping.</title>
        <authorList>
            <person name="Nishida H."/>
            <person name="Kondo S."/>
            <person name="Matsumoto T."/>
            <person name="Suzuki Y."/>
            <person name="Yoshikawa H."/>
            <person name="Taylor T.D."/>
            <person name="Sugiyama J."/>
        </authorList>
    </citation>
    <scope>NUCLEOTIDE SEQUENCE [LARGE SCALE GENOMIC DNA]</scope>
    <source>
        <strain evidence="3">CBS 9802 / IAM 14324 / JCM 22182 / KY 12970</strain>
    </source>
</reference>
<keyword evidence="3" id="KW-1185">Reference proteome</keyword>
<dbReference type="AlphaFoldDB" id="G7DXD6"/>
<organism evidence="2 3">
    <name type="scientific">Mixia osmundae (strain CBS 9802 / IAM 14324 / JCM 22182 / KY 12970)</name>
    <dbReference type="NCBI Taxonomy" id="764103"/>
    <lineage>
        <taxon>Eukaryota</taxon>
        <taxon>Fungi</taxon>
        <taxon>Dikarya</taxon>
        <taxon>Basidiomycota</taxon>
        <taxon>Pucciniomycotina</taxon>
        <taxon>Mixiomycetes</taxon>
        <taxon>Mixiales</taxon>
        <taxon>Mixiaceae</taxon>
        <taxon>Mixia</taxon>
    </lineage>
</organism>
<protein>
    <recommendedName>
        <fullName evidence="1">SAP domain-containing protein</fullName>
    </recommendedName>
</protein>
<dbReference type="InterPro" id="IPR036361">
    <property type="entry name" value="SAP_dom_sf"/>
</dbReference>
<dbReference type="SUPFAM" id="SSF68906">
    <property type="entry name" value="SAP domain"/>
    <property type="match status" value="1"/>
</dbReference>
<gene>
    <name evidence="2" type="primary">Mo01902</name>
    <name evidence="2" type="ORF">E5Q_01902</name>
</gene>
<dbReference type="Proteomes" id="UP000009131">
    <property type="component" value="Unassembled WGS sequence"/>
</dbReference>
<dbReference type="RefSeq" id="XP_014569887.1">
    <property type="nucleotide sequence ID" value="XM_014714401.1"/>
</dbReference>
<comment type="caution">
    <text evidence="2">The sequence shown here is derived from an EMBL/GenBank/DDBJ whole genome shotgun (WGS) entry which is preliminary data.</text>
</comment>
<dbReference type="Gene3D" id="1.10.720.30">
    <property type="entry name" value="SAP domain"/>
    <property type="match status" value="1"/>
</dbReference>
<dbReference type="InParanoid" id="G7DXD6"/>
<dbReference type="InterPro" id="IPR003034">
    <property type="entry name" value="SAP_dom"/>
</dbReference>
<proteinExistence type="predicted"/>
<sequence length="257" mass="28353">MSAALARSTKNATFDLMSAQLRLTRPSLDEIRSDETSATHKRVTPAIRSLSDIIEAPQAVDELHLREIRHFLAVANLPTDGVAGWRLRRRLGEYVKAHRQRRAALAQFDEVDQRYDDRFARVELHLPDLFNDLAVRETSVLQAFAAAHEAYTVAIDVHSATLGDDAPLIQGRIGKSNVSGHAELAKDSISLAARGFDSKATDTLTIWHVEEVDAMTMGALRSELAARKLSDKGAKAVLISRLFESIAQDVPAQNKSH</sequence>
<dbReference type="SMART" id="SM00513">
    <property type="entry name" value="SAP"/>
    <property type="match status" value="1"/>
</dbReference>